<dbReference type="Proteomes" id="UP000789759">
    <property type="component" value="Unassembled WGS sequence"/>
</dbReference>
<dbReference type="OrthoDB" id="2431961at2759"/>
<dbReference type="EMBL" id="CAJVQA010011883">
    <property type="protein sequence ID" value="CAG8711646.1"/>
    <property type="molecule type" value="Genomic_DNA"/>
</dbReference>
<evidence type="ECO:0000313" key="2">
    <source>
        <dbReference type="Proteomes" id="UP000789759"/>
    </source>
</evidence>
<proteinExistence type="predicted"/>
<sequence>MVLEIGEECAIELFLYGHSIWKNIWIASLKRPEMRHYVKKPDELFRLYCEKILVDFYHLVDIHPKIDRKIRENKFPFTFFKITKSEINSGIATVGAKAIRNSDGLEIWHMEVA</sequence>
<feature type="non-terminal residue" evidence="1">
    <location>
        <position position="1"/>
    </location>
</feature>
<evidence type="ECO:0000313" key="1">
    <source>
        <dbReference type="EMBL" id="CAG8711646.1"/>
    </source>
</evidence>
<accession>A0A9N9HYK5</accession>
<keyword evidence="2" id="KW-1185">Reference proteome</keyword>
<dbReference type="AlphaFoldDB" id="A0A9N9HYK5"/>
<comment type="caution">
    <text evidence="1">The sequence shown here is derived from an EMBL/GenBank/DDBJ whole genome shotgun (WGS) entry which is preliminary data.</text>
</comment>
<protein>
    <submittedName>
        <fullName evidence="1">19784_t:CDS:1</fullName>
    </submittedName>
</protein>
<organism evidence="1 2">
    <name type="scientific">Cetraspora pellucida</name>
    <dbReference type="NCBI Taxonomy" id="1433469"/>
    <lineage>
        <taxon>Eukaryota</taxon>
        <taxon>Fungi</taxon>
        <taxon>Fungi incertae sedis</taxon>
        <taxon>Mucoromycota</taxon>
        <taxon>Glomeromycotina</taxon>
        <taxon>Glomeromycetes</taxon>
        <taxon>Diversisporales</taxon>
        <taxon>Gigasporaceae</taxon>
        <taxon>Cetraspora</taxon>
    </lineage>
</organism>
<name>A0A9N9HYK5_9GLOM</name>
<gene>
    <name evidence="1" type="ORF">CPELLU_LOCUS12358</name>
</gene>
<reference evidence="1" key="1">
    <citation type="submission" date="2021-06" db="EMBL/GenBank/DDBJ databases">
        <authorList>
            <person name="Kallberg Y."/>
            <person name="Tangrot J."/>
            <person name="Rosling A."/>
        </authorList>
    </citation>
    <scope>NUCLEOTIDE SEQUENCE</scope>
    <source>
        <strain evidence="1">FL966</strain>
    </source>
</reference>